<dbReference type="EMBL" id="CDMY01000781">
    <property type="protein sequence ID" value="CEM33369.1"/>
    <property type="molecule type" value="Genomic_DNA"/>
</dbReference>
<proteinExistence type="predicted"/>
<protein>
    <submittedName>
        <fullName evidence="1">Uncharacterized protein</fullName>
    </submittedName>
</protein>
<reference evidence="1 2" key="1">
    <citation type="submission" date="2014-11" db="EMBL/GenBank/DDBJ databases">
        <authorList>
            <person name="Zhu J."/>
            <person name="Qi W."/>
            <person name="Song R."/>
        </authorList>
    </citation>
    <scope>NUCLEOTIDE SEQUENCE [LARGE SCALE GENOMIC DNA]</scope>
</reference>
<name>A0A0G4GRX8_VITBC</name>
<sequence>MDAVARTAGGTNYVKWGHSQPGHHQALSPTADMQGYGPQVDCVLASRDGLLLSIEQIRDICTYVLGPAVQVVTGGGYVKATGNTKSTIHCLYIINGGAQFTKTDKLRLIAALEASAHFTPAQSSHRTIRVTDSYGHELELVPDNYSDTENHAHHPVLTVPPVQDTVAALKAINHSRGLELTTWHIERLVIAANHRVPSSLGGDRTLVRQFLLATAISMITQDSGSAAEGALGFPSDGAVDKAHQRAAAIGLETHLRRAIESGRLMADEGWARFALNR</sequence>
<dbReference type="InParanoid" id="A0A0G4GRX8"/>
<dbReference type="Proteomes" id="UP000041254">
    <property type="component" value="Unassembled WGS sequence"/>
</dbReference>
<organism evidence="1 2">
    <name type="scientific">Vitrella brassicaformis (strain CCMP3155)</name>
    <dbReference type="NCBI Taxonomy" id="1169540"/>
    <lineage>
        <taxon>Eukaryota</taxon>
        <taxon>Sar</taxon>
        <taxon>Alveolata</taxon>
        <taxon>Colpodellida</taxon>
        <taxon>Vitrellaceae</taxon>
        <taxon>Vitrella</taxon>
    </lineage>
</organism>
<evidence type="ECO:0000313" key="2">
    <source>
        <dbReference type="Proteomes" id="UP000041254"/>
    </source>
</evidence>
<keyword evidence="2" id="KW-1185">Reference proteome</keyword>
<dbReference type="VEuPathDB" id="CryptoDB:Vbra_18522"/>
<gene>
    <name evidence="1" type="ORF">Vbra_18522</name>
</gene>
<dbReference type="AlphaFoldDB" id="A0A0G4GRX8"/>
<evidence type="ECO:0000313" key="1">
    <source>
        <dbReference type="EMBL" id="CEM33369.1"/>
    </source>
</evidence>
<accession>A0A0G4GRX8</accession>